<protein>
    <recommendedName>
        <fullName evidence="8">3CxxC-type domain-containing protein</fullName>
    </recommendedName>
</protein>
<dbReference type="GO" id="GO:0051205">
    <property type="term" value="P:protein insertion into membrane"/>
    <property type="evidence" value="ECO:0007669"/>
    <property type="project" value="TreeGrafter"/>
</dbReference>
<dbReference type="PANTHER" id="PTHR14402:SF8">
    <property type="entry name" value="RECEPTOR-TRANSPORTING PROTEIN 4"/>
    <property type="match status" value="1"/>
</dbReference>
<keyword evidence="7" id="KW-0472">Membrane</keyword>
<keyword evidence="6" id="KW-1133">Transmembrane helix</keyword>
<dbReference type="SMART" id="SM01328">
    <property type="entry name" value="zf-3CxxC"/>
    <property type="match status" value="1"/>
</dbReference>
<evidence type="ECO:0000313" key="10">
    <source>
        <dbReference type="Proteomes" id="UP000694389"/>
    </source>
</evidence>
<dbReference type="InterPro" id="IPR027377">
    <property type="entry name" value="ZAR1/RTP1-5-like_Znf-3CxxC"/>
</dbReference>
<keyword evidence="10" id="KW-1185">Reference proteome</keyword>
<evidence type="ECO:0000256" key="2">
    <source>
        <dbReference type="ARBA" id="ARBA00022692"/>
    </source>
</evidence>
<evidence type="ECO:0000256" key="7">
    <source>
        <dbReference type="ARBA" id="ARBA00023136"/>
    </source>
</evidence>
<dbReference type="AlphaFoldDB" id="A0A8C4DX45"/>
<keyword evidence="5" id="KW-0862">Zinc</keyword>
<proteinExistence type="predicted"/>
<dbReference type="GO" id="GO:0016020">
    <property type="term" value="C:membrane"/>
    <property type="evidence" value="ECO:0007669"/>
    <property type="project" value="UniProtKB-SubCell"/>
</dbReference>
<keyword evidence="4" id="KW-0863">Zinc-finger</keyword>
<evidence type="ECO:0000256" key="3">
    <source>
        <dbReference type="ARBA" id="ARBA00022723"/>
    </source>
</evidence>
<name>A0A8C4DX45_DICLA</name>
<keyword evidence="2" id="KW-0812">Transmembrane</keyword>
<dbReference type="InterPro" id="IPR026096">
    <property type="entry name" value="R-trans_p"/>
</dbReference>
<dbReference type="PANTHER" id="PTHR14402">
    <property type="entry name" value="RECEPTOR TRANSPORTING PROTEIN"/>
    <property type="match status" value="1"/>
</dbReference>
<evidence type="ECO:0000256" key="4">
    <source>
        <dbReference type="ARBA" id="ARBA00022771"/>
    </source>
</evidence>
<dbReference type="Ensembl" id="ENSDLAT00005010825.2">
    <property type="protein sequence ID" value="ENSDLAP00005009881.1"/>
    <property type="gene ID" value="ENSDLAG00005005144.2"/>
</dbReference>
<organism evidence="9 10">
    <name type="scientific">Dicentrarchus labrax</name>
    <name type="common">European seabass</name>
    <name type="synonym">Morone labrax</name>
    <dbReference type="NCBI Taxonomy" id="13489"/>
    <lineage>
        <taxon>Eukaryota</taxon>
        <taxon>Metazoa</taxon>
        <taxon>Chordata</taxon>
        <taxon>Craniata</taxon>
        <taxon>Vertebrata</taxon>
        <taxon>Euteleostomi</taxon>
        <taxon>Actinopterygii</taxon>
        <taxon>Neopterygii</taxon>
        <taxon>Teleostei</taxon>
        <taxon>Neoteleostei</taxon>
        <taxon>Acanthomorphata</taxon>
        <taxon>Eupercaria</taxon>
        <taxon>Moronidae</taxon>
        <taxon>Dicentrarchus</taxon>
    </lineage>
</organism>
<dbReference type="GO" id="GO:0006612">
    <property type="term" value="P:protein targeting to membrane"/>
    <property type="evidence" value="ECO:0007669"/>
    <property type="project" value="TreeGrafter"/>
</dbReference>
<evidence type="ECO:0000256" key="6">
    <source>
        <dbReference type="ARBA" id="ARBA00022989"/>
    </source>
</evidence>
<comment type="subcellular location">
    <subcellularLocation>
        <location evidence="1">Membrane</location>
        <topology evidence="1">Single-pass membrane protein</topology>
    </subcellularLocation>
</comment>
<reference evidence="9" key="1">
    <citation type="submission" date="2025-08" db="UniProtKB">
        <authorList>
            <consortium name="Ensembl"/>
        </authorList>
    </citation>
    <scope>IDENTIFICATION</scope>
</reference>
<evidence type="ECO:0000259" key="8">
    <source>
        <dbReference type="SMART" id="SM01328"/>
    </source>
</evidence>
<reference evidence="9" key="2">
    <citation type="submission" date="2025-09" db="UniProtKB">
        <authorList>
            <consortium name="Ensembl"/>
        </authorList>
    </citation>
    <scope>IDENTIFICATION</scope>
</reference>
<dbReference type="GO" id="GO:0031849">
    <property type="term" value="F:olfactory receptor binding"/>
    <property type="evidence" value="ECO:0007669"/>
    <property type="project" value="TreeGrafter"/>
</dbReference>
<evidence type="ECO:0000256" key="1">
    <source>
        <dbReference type="ARBA" id="ARBA00004167"/>
    </source>
</evidence>
<keyword evidence="3" id="KW-0479">Metal-binding</keyword>
<accession>A0A8C4DX45</accession>
<evidence type="ECO:0000313" key="9">
    <source>
        <dbReference type="Ensembl" id="ENSDLAP00005009881.1"/>
    </source>
</evidence>
<evidence type="ECO:0000256" key="5">
    <source>
        <dbReference type="ARBA" id="ARBA00022833"/>
    </source>
</evidence>
<dbReference type="GO" id="GO:0008270">
    <property type="term" value="F:zinc ion binding"/>
    <property type="evidence" value="ECO:0007669"/>
    <property type="project" value="UniProtKB-KW"/>
</dbReference>
<dbReference type="Proteomes" id="UP000694389">
    <property type="component" value="Unassembled WGS sequence"/>
</dbReference>
<sequence length="116" mass="13618">PNPGWEQYIRNTGARFKCIMCGRSWSSNRVMVVFHMRLLNGQGIVKVRRFRQNCKNEQFEINKRSSPNLGVMSHSLKLFKIRIKCYHEDLGRRNKTFIRHDVSSPHEPAQGICTRS</sequence>
<dbReference type="Pfam" id="PF13695">
    <property type="entry name" value="Zn_ribbon_3CxxC"/>
    <property type="match status" value="1"/>
</dbReference>
<feature type="domain" description="3CxxC-type" evidence="8">
    <location>
        <begin position="11"/>
        <end position="111"/>
    </location>
</feature>